<feature type="transmembrane region" description="Helical" evidence="1">
    <location>
        <begin position="58"/>
        <end position="77"/>
    </location>
</feature>
<protein>
    <submittedName>
        <fullName evidence="2">Uncharacterized protein</fullName>
    </submittedName>
</protein>
<proteinExistence type="predicted"/>
<evidence type="ECO:0000313" key="3">
    <source>
        <dbReference type="Proteomes" id="UP001287356"/>
    </source>
</evidence>
<keyword evidence="1" id="KW-0812">Transmembrane</keyword>
<dbReference type="EMBL" id="JAULSN010000001">
    <property type="protein sequence ID" value="KAK3383326.1"/>
    <property type="molecule type" value="Genomic_DNA"/>
</dbReference>
<evidence type="ECO:0000256" key="1">
    <source>
        <dbReference type="SAM" id="Phobius"/>
    </source>
</evidence>
<keyword evidence="3" id="KW-1185">Reference proteome</keyword>
<feature type="transmembrane region" description="Helical" evidence="1">
    <location>
        <begin position="20"/>
        <end position="38"/>
    </location>
</feature>
<gene>
    <name evidence="2" type="ORF">B0T24DRAFT_44415</name>
</gene>
<organism evidence="2 3">
    <name type="scientific">Lasiosphaeria ovina</name>
    <dbReference type="NCBI Taxonomy" id="92902"/>
    <lineage>
        <taxon>Eukaryota</taxon>
        <taxon>Fungi</taxon>
        <taxon>Dikarya</taxon>
        <taxon>Ascomycota</taxon>
        <taxon>Pezizomycotina</taxon>
        <taxon>Sordariomycetes</taxon>
        <taxon>Sordariomycetidae</taxon>
        <taxon>Sordariales</taxon>
        <taxon>Lasiosphaeriaceae</taxon>
        <taxon>Lasiosphaeria</taxon>
    </lineage>
</organism>
<accession>A0AAE0NKN7</accession>
<keyword evidence="1" id="KW-0472">Membrane</keyword>
<evidence type="ECO:0000313" key="2">
    <source>
        <dbReference type="EMBL" id="KAK3383326.1"/>
    </source>
</evidence>
<name>A0AAE0NKN7_9PEZI</name>
<sequence length="79" mass="9287">MLSRRSISADWFRRQPQYTMGRVCRAFVYQISLLFITYPLSSPSLTRNCFFIWNTPSLLILELVLEDGCGCLIFLFWPS</sequence>
<reference evidence="2" key="1">
    <citation type="journal article" date="2023" name="Mol. Phylogenet. Evol.">
        <title>Genome-scale phylogeny and comparative genomics of the fungal order Sordariales.</title>
        <authorList>
            <person name="Hensen N."/>
            <person name="Bonometti L."/>
            <person name="Westerberg I."/>
            <person name="Brannstrom I.O."/>
            <person name="Guillou S."/>
            <person name="Cros-Aarteil S."/>
            <person name="Calhoun S."/>
            <person name="Haridas S."/>
            <person name="Kuo A."/>
            <person name="Mondo S."/>
            <person name="Pangilinan J."/>
            <person name="Riley R."/>
            <person name="LaButti K."/>
            <person name="Andreopoulos B."/>
            <person name="Lipzen A."/>
            <person name="Chen C."/>
            <person name="Yan M."/>
            <person name="Daum C."/>
            <person name="Ng V."/>
            <person name="Clum A."/>
            <person name="Steindorff A."/>
            <person name="Ohm R.A."/>
            <person name="Martin F."/>
            <person name="Silar P."/>
            <person name="Natvig D.O."/>
            <person name="Lalanne C."/>
            <person name="Gautier V."/>
            <person name="Ament-Velasquez S.L."/>
            <person name="Kruys A."/>
            <person name="Hutchinson M.I."/>
            <person name="Powell A.J."/>
            <person name="Barry K."/>
            <person name="Miller A.N."/>
            <person name="Grigoriev I.V."/>
            <person name="Debuchy R."/>
            <person name="Gladieux P."/>
            <person name="Hiltunen Thoren M."/>
            <person name="Johannesson H."/>
        </authorList>
    </citation>
    <scope>NUCLEOTIDE SEQUENCE</scope>
    <source>
        <strain evidence="2">CBS 958.72</strain>
    </source>
</reference>
<keyword evidence="1" id="KW-1133">Transmembrane helix</keyword>
<comment type="caution">
    <text evidence="2">The sequence shown here is derived from an EMBL/GenBank/DDBJ whole genome shotgun (WGS) entry which is preliminary data.</text>
</comment>
<reference evidence="2" key="2">
    <citation type="submission" date="2023-06" db="EMBL/GenBank/DDBJ databases">
        <authorList>
            <consortium name="Lawrence Berkeley National Laboratory"/>
            <person name="Haridas S."/>
            <person name="Hensen N."/>
            <person name="Bonometti L."/>
            <person name="Westerberg I."/>
            <person name="Brannstrom I.O."/>
            <person name="Guillou S."/>
            <person name="Cros-Aarteil S."/>
            <person name="Calhoun S."/>
            <person name="Kuo A."/>
            <person name="Mondo S."/>
            <person name="Pangilinan J."/>
            <person name="Riley R."/>
            <person name="Labutti K."/>
            <person name="Andreopoulos B."/>
            <person name="Lipzen A."/>
            <person name="Chen C."/>
            <person name="Yanf M."/>
            <person name="Daum C."/>
            <person name="Ng V."/>
            <person name="Clum A."/>
            <person name="Steindorff A."/>
            <person name="Ohm R."/>
            <person name="Martin F."/>
            <person name="Silar P."/>
            <person name="Natvig D."/>
            <person name="Lalanne C."/>
            <person name="Gautier V."/>
            <person name="Ament-Velasquez S.L."/>
            <person name="Kruys A."/>
            <person name="Hutchinson M.I."/>
            <person name="Powell A.J."/>
            <person name="Barry K."/>
            <person name="Miller A.N."/>
            <person name="Grigoriev I.V."/>
            <person name="Debuchy R."/>
            <person name="Gladieux P."/>
            <person name="Thoren M.H."/>
            <person name="Johannesson H."/>
        </authorList>
    </citation>
    <scope>NUCLEOTIDE SEQUENCE</scope>
    <source>
        <strain evidence="2">CBS 958.72</strain>
    </source>
</reference>
<dbReference type="Proteomes" id="UP001287356">
    <property type="component" value="Unassembled WGS sequence"/>
</dbReference>
<dbReference type="AlphaFoldDB" id="A0AAE0NKN7"/>